<keyword evidence="1" id="KW-0418">Kinase</keyword>
<dbReference type="PROSITE" id="PS50011">
    <property type="entry name" value="PROTEIN_KINASE_DOM"/>
    <property type="match status" value="1"/>
</dbReference>
<evidence type="ECO:0000256" key="1">
    <source>
        <dbReference type="ARBA" id="ARBA00022527"/>
    </source>
</evidence>
<feature type="binding site" evidence="4">
    <location>
        <position position="154"/>
    </location>
    <ligand>
        <name>ATP</name>
        <dbReference type="ChEBI" id="CHEBI:30616"/>
    </ligand>
</feature>
<dbReference type="PROSITE" id="PS00107">
    <property type="entry name" value="PROTEIN_KINASE_ATP"/>
    <property type="match status" value="1"/>
</dbReference>
<dbReference type="InterPro" id="IPR000719">
    <property type="entry name" value="Prot_kinase_dom"/>
</dbReference>
<name>A0A4U5P630_POPAL</name>
<dbReference type="PANTHER" id="PTHR47989">
    <property type="entry name" value="OS01G0750732 PROTEIN"/>
    <property type="match status" value="1"/>
</dbReference>
<keyword evidence="2 4" id="KW-0547">Nucleotide-binding</keyword>
<dbReference type="EMBL" id="RCHU01000760">
    <property type="protein sequence ID" value="TKR91718.1"/>
    <property type="molecule type" value="Genomic_DNA"/>
</dbReference>
<reference evidence="7" key="1">
    <citation type="submission" date="2018-10" db="EMBL/GenBank/DDBJ databases">
        <title>Population genomic analysis revealed the cold adaptation of white poplar.</title>
        <authorList>
            <person name="Liu Y.-J."/>
        </authorList>
    </citation>
    <scope>NUCLEOTIDE SEQUENCE [LARGE SCALE GENOMIC DNA]</scope>
    <source>
        <strain evidence="7">PAL-ZL1</strain>
    </source>
</reference>
<organism evidence="7">
    <name type="scientific">Populus alba</name>
    <name type="common">White poplar</name>
    <dbReference type="NCBI Taxonomy" id="43335"/>
    <lineage>
        <taxon>Eukaryota</taxon>
        <taxon>Viridiplantae</taxon>
        <taxon>Streptophyta</taxon>
        <taxon>Embryophyta</taxon>
        <taxon>Tracheophyta</taxon>
        <taxon>Spermatophyta</taxon>
        <taxon>Magnoliopsida</taxon>
        <taxon>eudicotyledons</taxon>
        <taxon>Gunneridae</taxon>
        <taxon>Pentapetalae</taxon>
        <taxon>rosids</taxon>
        <taxon>fabids</taxon>
        <taxon>Malpighiales</taxon>
        <taxon>Salicaceae</taxon>
        <taxon>Saliceae</taxon>
        <taxon>Populus</taxon>
    </lineage>
</organism>
<dbReference type="SUPFAM" id="SSF56112">
    <property type="entry name" value="Protein kinase-like (PK-like)"/>
    <property type="match status" value="1"/>
</dbReference>
<proteinExistence type="predicted"/>
<keyword evidence="1" id="KW-0808">Transferase</keyword>
<comment type="caution">
    <text evidence="7">The sequence shown here is derived from an EMBL/GenBank/DDBJ whole genome shotgun (WGS) entry which is preliminary data.</text>
</comment>
<keyword evidence="3 4" id="KW-0067">ATP-binding</keyword>
<keyword evidence="1" id="KW-0723">Serine/threonine-protein kinase</keyword>
<dbReference type="PANTHER" id="PTHR47989:SF71">
    <property type="entry name" value="PROTEIN KINASE DOMAIN-CONTAINING PROTEIN"/>
    <property type="match status" value="1"/>
</dbReference>
<dbReference type="STRING" id="43335.A0A4U5P630"/>
<dbReference type="Pfam" id="PF07714">
    <property type="entry name" value="PK_Tyr_Ser-Thr"/>
    <property type="match status" value="1"/>
</dbReference>
<dbReference type="InterPro" id="IPR017441">
    <property type="entry name" value="Protein_kinase_ATP_BS"/>
</dbReference>
<dbReference type="Gene3D" id="1.10.510.10">
    <property type="entry name" value="Transferase(Phosphotransferase) domain 1"/>
    <property type="match status" value="2"/>
</dbReference>
<dbReference type="InterPro" id="IPR001245">
    <property type="entry name" value="Ser-Thr/Tyr_kinase_cat_dom"/>
</dbReference>
<dbReference type="InterPro" id="IPR011009">
    <property type="entry name" value="Kinase-like_dom_sf"/>
</dbReference>
<dbReference type="GO" id="GO:0005524">
    <property type="term" value="F:ATP binding"/>
    <property type="evidence" value="ECO:0007669"/>
    <property type="project" value="UniProtKB-UniRule"/>
</dbReference>
<evidence type="ECO:0000259" key="6">
    <source>
        <dbReference type="PROSITE" id="PS50011"/>
    </source>
</evidence>
<gene>
    <name evidence="7" type="ORF">D5086_0000221630</name>
</gene>
<evidence type="ECO:0000256" key="2">
    <source>
        <dbReference type="ARBA" id="ARBA00022741"/>
    </source>
</evidence>
<dbReference type="AlphaFoldDB" id="A0A4U5P630"/>
<feature type="domain" description="Protein kinase" evidence="6">
    <location>
        <begin position="126"/>
        <end position="370"/>
    </location>
</feature>
<sequence length="370" mass="40936">MKKASSPHPPYTNPTKQVSHLQHELNKRPSKNRSVLSYVKTAFKRVVGSFTILLPRKSKADGIVNDAAKSNKQVGGRSFSTDLSTGSKSSSIFKSSSTCGSSSATSGMVGEGGFSIQEIFKMTDNFSPANKIGDGSFSTVYKGRLRDGSFVAVKRAQKNTYDKRLLLEFQNEAITLSKIEHLNLVRFYGYVEQGDERILVVEYVGNGNLREHLDGKKGSILEIAERLDIAIDVSHAVTYLHTYTGRHPIEEKRSLKERVTIKWAMQSLKVGDAIFVMDPLLRRSPGSTMAMEKVLKLARHCLAPSKQSRPSMKECSEVLWGIRKDLRASGSSSSAFISHQSADFPRREEKKSREAAFGIEDGGGYKFISA</sequence>
<evidence type="ECO:0000313" key="7">
    <source>
        <dbReference type="EMBL" id="TKR91718.1"/>
    </source>
</evidence>
<evidence type="ECO:0000256" key="3">
    <source>
        <dbReference type="ARBA" id="ARBA00022840"/>
    </source>
</evidence>
<evidence type="ECO:0000256" key="5">
    <source>
        <dbReference type="SAM" id="MobiDB-lite"/>
    </source>
</evidence>
<evidence type="ECO:0000256" key="4">
    <source>
        <dbReference type="PROSITE-ProRule" id="PRU10141"/>
    </source>
</evidence>
<protein>
    <recommendedName>
        <fullName evidence="6">Protein kinase domain-containing protein</fullName>
    </recommendedName>
</protein>
<feature type="region of interest" description="Disordered" evidence="5">
    <location>
        <begin position="1"/>
        <end position="30"/>
    </location>
</feature>
<accession>A0A4U5P630</accession>
<dbReference type="GO" id="GO:0004674">
    <property type="term" value="F:protein serine/threonine kinase activity"/>
    <property type="evidence" value="ECO:0007669"/>
    <property type="project" value="UniProtKB-KW"/>
</dbReference>